<feature type="region of interest" description="Disordered" evidence="1">
    <location>
        <begin position="106"/>
        <end position="142"/>
    </location>
</feature>
<protein>
    <submittedName>
        <fullName evidence="2">Uncharacterized protein</fullName>
    </submittedName>
</protein>
<name>A0A8T0WTP9_PANVG</name>
<evidence type="ECO:0000313" key="2">
    <source>
        <dbReference type="EMBL" id="KAG2650705.1"/>
    </source>
</evidence>
<comment type="caution">
    <text evidence="2">The sequence shown here is derived from an EMBL/GenBank/DDBJ whole genome shotgun (WGS) entry which is preliminary data.</text>
</comment>
<feature type="region of interest" description="Disordered" evidence="1">
    <location>
        <begin position="1"/>
        <end position="69"/>
    </location>
</feature>
<keyword evidence="3" id="KW-1185">Reference proteome</keyword>
<sequence>MSCRRGTTPRSCQGRQRMPQGKPIRTTSSGEKPRWSRSCRTSGSATTRTTASASASFLSPAMPVPARRRSCGEPEFTVRMWVHVSGSFRLTGGGVHCGCGRVHRGGPEEGGWRQEGAQPPPAGSGASAAGGIGNGRCARRGT</sequence>
<reference evidence="2" key="1">
    <citation type="submission" date="2020-05" db="EMBL/GenBank/DDBJ databases">
        <title>WGS assembly of Panicum virgatum.</title>
        <authorList>
            <person name="Lovell J.T."/>
            <person name="Jenkins J."/>
            <person name="Shu S."/>
            <person name="Juenger T.E."/>
            <person name="Schmutz J."/>
        </authorList>
    </citation>
    <scope>NUCLEOTIDE SEQUENCE</scope>
    <source>
        <strain evidence="2">AP13</strain>
    </source>
</reference>
<feature type="compositionally biased region" description="Low complexity" evidence="1">
    <location>
        <begin position="36"/>
        <end position="56"/>
    </location>
</feature>
<proteinExistence type="predicted"/>
<evidence type="ECO:0000313" key="3">
    <source>
        <dbReference type="Proteomes" id="UP000823388"/>
    </source>
</evidence>
<dbReference type="Proteomes" id="UP000823388">
    <property type="component" value="Chromosome 1N"/>
</dbReference>
<dbReference type="AlphaFoldDB" id="A0A8T0WTP9"/>
<gene>
    <name evidence="2" type="ORF">PVAP13_1NG199319</name>
</gene>
<accession>A0A8T0WTP9</accession>
<dbReference type="EMBL" id="CM029038">
    <property type="protein sequence ID" value="KAG2650705.1"/>
    <property type="molecule type" value="Genomic_DNA"/>
</dbReference>
<organism evidence="2 3">
    <name type="scientific">Panicum virgatum</name>
    <name type="common">Blackwell switchgrass</name>
    <dbReference type="NCBI Taxonomy" id="38727"/>
    <lineage>
        <taxon>Eukaryota</taxon>
        <taxon>Viridiplantae</taxon>
        <taxon>Streptophyta</taxon>
        <taxon>Embryophyta</taxon>
        <taxon>Tracheophyta</taxon>
        <taxon>Spermatophyta</taxon>
        <taxon>Magnoliopsida</taxon>
        <taxon>Liliopsida</taxon>
        <taxon>Poales</taxon>
        <taxon>Poaceae</taxon>
        <taxon>PACMAD clade</taxon>
        <taxon>Panicoideae</taxon>
        <taxon>Panicodae</taxon>
        <taxon>Paniceae</taxon>
        <taxon>Panicinae</taxon>
        <taxon>Panicum</taxon>
        <taxon>Panicum sect. Hiantes</taxon>
    </lineage>
</organism>
<evidence type="ECO:0000256" key="1">
    <source>
        <dbReference type="SAM" id="MobiDB-lite"/>
    </source>
</evidence>